<sequence length="152" mass="17476">MSQLQELDLRLPDPNWWILWDAIAYLTCYLATELNNWSIIHPYFATGALLCISGNPELLLTPLRIARYIFILYMLGFRKQGVAKDSYASRYQSRHYGGYVPPQSTFSTFQARGATDDYEDGDKRESTFAVPVSLMANVGTLFVLGRAWGWWY</sequence>
<proteinExistence type="predicted"/>
<reference evidence="2" key="1">
    <citation type="journal article" date="2020" name="New Phytol.">
        <title>Comparative genomics reveals dynamic genome evolution in host specialist ectomycorrhizal fungi.</title>
        <authorList>
            <person name="Lofgren L.A."/>
            <person name="Nguyen N.H."/>
            <person name="Vilgalys R."/>
            <person name="Ruytinx J."/>
            <person name="Liao H.L."/>
            <person name="Branco S."/>
            <person name="Kuo A."/>
            <person name="LaButti K."/>
            <person name="Lipzen A."/>
            <person name="Andreopoulos W."/>
            <person name="Pangilinan J."/>
            <person name="Riley R."/>
            <person name="Hundley H."/>
            <person name="Na H."/>
            <person name="Barry K."/>
            <person name="Grigoriev I.V."/>
            <person name="Stajich J.E."/>
            <person name="Kennedy P.G."/>
        </authorList>
    </citation>
    <scope>NUCLEOTIDE SEQUENCE</scope>
    <source>
        <strain evidence="2">FC423</strain>
    </source>
</reference>
<gene>
    <name evidence="2" type="ORF">F5147DRAFT_729735</name>
</gene>
<evidence type="ECO:0000313" key="2">
    <source>
        <dbReference type="EMBL" id="KAG2085818.1"/>
    </source>
</evidence>
<dbReference type="Proteomes" id="UP000823399">
    <property type="component" value="Unassembled WGS sequence"/>
</dbReference>
<evidence type="ECO:0000256" key="1">
    <source>
        <dbReference type="SAM" id="Phobius"/>
    </source>
</evidence>
<feature type="transmembrane region" description="Helical" evidence="1">
    <location>
        <begin position="128"/>
        <end position="151"/>
    </location>
</feature>
<dbReference type="EMBL" id="JABBWM010000158">
    <property type="protein sequence ID" value="KAG2085818.1"/>
    <property type="molecule type" value="Genomic_DNA"/>
</dbReference>
<evidence type="ECO:0000313" key="3">
    <source>
        <dbReference type="Proteomes" id="UP000823399"/>
    </source>
</evidence>
<protein>
    <submittedName>
        <fullName evidence="2">Uncharacterized protein</fullName>
    </submittedName>
</protein>
<keyword evidence="1" id="KW-0472">Membrane</keyword>
<dbReference type="InterPro" id="IPR038213">
    <property type="entry name" value="IFI6/IFI27-like_sf"/>
</dbReference>
<keyword evidence="1" id="KW-1133">Transmembrane helix</keyword>
<name>A0A9P7ESM1_9AGAM</name>
<comment type="caution">
    <text evidence="2">The sequence shown here is derived from an EMBL/GenBank/DDBJ whole genome shotgun (WGS) entry which is preliminary data.</text>
</comment>
<dbReference type="Gene3D" id="6.10.110.10">
    <property type="match status" value="1"/>
</dbReference>
<organism evidence="2 3">
    <name type="scientific">Suillus discolor</name>
    <dbReference type="NCBI Taxonomy" id="1912936"/>
    <lineage>
        <taxon>Eukaryota</taxon>
        <taxon>Fungi</taxon>
        <taxon>Dikarya</taxon>
        <taxon>Basidiomycota</taxon>
        <taxon>Agaricomycotina</taxon>
        <taxon>Agaricomycetes</taxon>
        <taxon>Agaricomycetidae</taxon>
        <taxon>Boletales</taxon>
        <taxon>Suillineae</taxon>
        <taxon>Suillaceae</taxon>
        <taxon>Suillus</taxon>
    </lineage>
</organism>
<dbReference type="AlphaFoldDB" id="A0A9P7ESM1"/>
<keyword evidence="3" id="KW-1185">Reference proteome</keyword>
<dbReference type="OrthoDB" id="440424at2759"/>
<dbReference type="GeneID" id="64701630"/>
<keyword evidence="1" id="KW-0812">Transmembrane</keyword>
<accession>A0A9P7ESM1</accession>
<dbReference type="RefSeq" id="XP_041284752.1">
    <property type="nucleotide sequence ID" value="XM_041439371.1"/>
</dbReference>